<comment type="caution">
    <text evidence="5">The sequence shown here is derived from an EMBL/GenBank/DDBJ whole genome shotgun (WGS) entry which is preliminary data.</text>
</comment>
<dbReference type="GO" id="GO:0001046">
    <property type="term" value="F:core promoter sequence-specific DNA binding"/>
    <property type="evidence" value="ECO:0007669"/>
    <property type="project" value="TreeGrafter"/>
</dbReference>
<evidence type="ECO:0000259" key="4">
    <source>
        <dbReference type="Pfam" id="PF00808"/>
    </source>
</evidence>
<dbReference type="InterPro" id="IPR003958">
    <property type="entry name" value="CBFA_NFYB_domain"/>
</dbReference>
<dbReference type="CDD" id="cd22906">
    <property type="entry name" value="HFD_DRAP1"/>
    <property type="match status" value="1"/>
</dbReference>
<evidence type="ECO:0000256" key="1">
    <source>
        <dbReference type="ARBA" id="ARBA00004123"/>
    </source>
</evidence>
<feature type="compositionally biased region" description="Basic and acidic residues" evidence="3">
    <location>
        <begin position="156"/>
        <end position="173"/>
    </location>
</feature>
<organism evidence="5 6">
    <name type="scientific">Porphyridium purpureum</name>
    <name type="common">Red alga</name>
    <name type="synonym">Porphyridium cruentum</name>
    <dbReference type="NCBI Taxonomy" id="35688"/>
    <lineage>
        <taxon>Eukaryota</taxon>
        <taxon>Rhodophyta</taxon>
        <taxon>Bangiophyceae</taxon>
        <taxon>Porphyridiales</taxon>
        <taxon>Porphyridiaceae</taxon>
        <taxon>Porphyridium</taxon>
    </lineage>
</organism>
<evidence type="ECO:0000313" key="6">
    <source>
        <dbReference type="Proteomes" id="UP000324585"/>
    </source>
</evidence>
<dbReference type="Proteomes" id="UP000324585">
    <property type="component" value="Unassembled WGS sequence"/>
</dbReference>
<dbReference type="EMBL" id="VRMN01000002">
    <property type="protein sequence ID" value="KAA8496399.1"/>
    <property type="molecule type" value="Genomic_DNA"/>
</dbReference>
<dbReference type="OMA" id="ISFWHES"/>
<dbReference type="SUPFAM" id="SSF47113">
    <property type="entry name" value="Histone-fold"/>
    <property type="match status" value="1"/>
</dbReference>
<keyword evidence="6" id="KW-1185">Reference proteome</keyword>
<dbReference type="GO" id="GO:0046982">
    <property type="term" value="F:protein heterodimerization activity"/>
    <property type="evidence" value="ECO:0007669"/>
    <property type="project" value="InterPro"/>
</dbReference>
<sequence length="245" mass="25949">MPKRRTGTAFPTARIKKMMQADEDVGKIGADAPFLVAKALELLLDDLIRNAANVAHAKNTRTITASHLKFAVGHVKAFDFLRAGVAQVPDVGGVDPGVAASLRLLSASSGSSSVLQRREEGSKSLKSRKQAPLASPESGNNDAAADASKRKRGRPRKADTDKDSVKKSRESTEGRTGSVALPSHLQLPTILHADAVHGVDPAGTPYYVGSIGATHGAHLTHVPDEDYDDDDDDDDDGRDINDDDA</sequence>
<name>A0A5J4YXS7_PORPP</name>
<feature type="region of interest" description="Disordered" evidence="3">
    <location>
        <begin position="219"/>
        <end position="245"/>
    </location>
</feature>
<evidence type="ECO:0000256" key="2">
    <source>
        <dbReference type="ARBA" id="ARBA00023242"/>
    </source>
</evidence>
<dbReference type="AlphaFoldDB" id="A0A5J4YXS7"/>
<keyword evidence="2" id="KW-0539">Nucleus</keyword>
<dbReference type="GO" id="GO:0005634">
    <property type="term" value="C:nucleus"/>
    <property type="evidence" value="ECO:0007669"/>
    <property type="project" value="UniProtKB-SubCell"/>
</dbReference>
<feature type="compositionally biased region" description="Acidic residues" evidence="3">
    <location>
        <begin position="225"/>
        <end position="245"/>
    </location>
</feature>
<dbReference type="PANTHER" id="PTHR10252">
    <property type="entry name" value="HISTONE-LIKE TRANSCRIPTION FACTOR CCAAT-RELATED"/>
    <property type="match status" value="1"/>
</dbReference>
<evidence type="ECO:0000256" key="3">
    <source>
        <dbReference type="SAM" id="MobiDB-lite"/>
    </source>
</evidence>
<accession>A0A5J4YXS7</accession>
<dbReference type="Gene3D" id="1.10.20.10">
    <property type="entry name" value="Histone, subunit A"/>
    <property type="match status" value="1"/>
</dbReference>
<proteinExistence type="predicted"/>
<dbReference type="GO" id="GO:0016251">
    <property type="term" value="F:RNA polymerase II general transcription initiation factor activity"/>
    <property type="evidence" value="ECO:0007669"/>
    <property type="project" value="TreeGrafter"/>
</dbReference>
<feature type="domain" description="Transcription factor CBF/NF-Y/archaeal histone" evidence="4">
    <location>
        <begin position="9"/>
        <end position="72"/>
    </location>
</feature>
<dbReference type="PANTHER" id="PTHR10252:SF5">
    <property type="entry name" value="DR1-ASSOCIATED COREPRESSOR"/>
    <property type="match status" value="1"/>
</dbReference>
<feature type="region of interest" description="Disordered" evidence="3">
    <location>
        <begin position="110"/>
        <end position="181"/>
    </location>
</feature>
<dbReference type="Pfam" id="PF00808">
    <property type="entry name" value="CBFD_NFYB_HMF"/>
    <property type="match status" value="1"/>
</dbReference>
<evidence type="ECO:0000313" key="5">
    <source>
        <dbReference type="EMBL" id="KAA8496399.1"/>
    </source>
</evidence>
<protein>
    <submittedName>
        <fullName evidence="5">Dr1-associated corepressor</fullName>
    </submittedName>
</protein>
<dbReference type="InterPro" id="IPR009072">
    <property type="entry name" value="Histone-fold"/>
</dbReference>
<dbReference type="OrthoDB" id="653904at2759"/>
<dbReference type="InterPro" id="IPR050568">
    <property type="entry name" value="Transcr_DNA_Rep_Reg"/>
</dbReference>
<gene>
    <name evidence="5" type="ORF">FVE85_0128</name>
</gene>
<reference evidence="6" key="1">
    <citation type="journal article" date="2019" name="Nat. Commun.">
        <title>Expansion of phycobilisome linker gene families in mesophilic red algae.</title>
        <authorList>
            <person name="Lee J."/>
            <person name="Kim D."/>
            <person name="Bhattacharya D."/>
            <person name="Yoon H.S."/>
        </authorList>
    </citation>
    <scope>NUCLEOTIDE SEQUENCE [LARGE SCALE GENOMIC DNA]</scope>
    <source>
        <strain evidence="6">CCMP 1328</strain>
    </source>
</reference>
<comment type="subcellular location">
    <subcellularLocation>
        <location evidence="1">Nucleus</location>
    </subcellularLocation>
</comment>